<dbReference type="Proteomes" id="UP000302163">
    <property type="component" value="Chromosome"/>
</dbReference>
<dbReference type="OrthoDB" id="6571576at2"/>
<dbReference type="RefSeq" id="WP_138094974.1">
    <property type="nucleotide sequence ID" value="NZ_CP040428.1"/>
</dbReference>
<sequence length="96" mass="10872">MKSLKFFLLGSVLSVPISALADNPFAGLQFQQQRAQIVKEMRAKCGVSLEQSDTEWQNRLLGMEGNKENIQQATQAMQRKNQQQYDAAIKQIKCPE</sequence>
<evidence type="ECO:0000313" key="4">
    <source>
        <dbReference type="Proteomes" id="UP000302163"/>
    </source>
</evidence>
<keyword evidence="4" id="KW-1185">Reference proteome</keyword>
<dbReference type="KEGG" id="izh:FEM41_05155"/>
<keyword evidence="2" id="KW-0732">Signal</keyword>
<proteinExistence type="predicted"/>
<evidence type="ECO:0000256" key="1">
    <source>
        <dbReference type="ARBA" id="ARBA00035681"/>
    </source>
</evidence>
<dbReference type="EMBL" id="CP040428">
    <property type="protein sequence ID" value="QCT19085.1"/>
    <property type="molecule type" value="Genomic_DNA"/>
</dbReference>
<evidence type="ECO:0000256" key="2">
    <source>
        <dbReference type="SAM" id="SignalP"/>
    </source>
</evidence>
<protein>
    <recommendedName>
        <fullName evidence="1">Uncharacterized protein YicS</fullName>
    </recommendedName>
</protein>
<dbReference type="NCBIfam" id="NF041639">
    <property type="entry name" value="YicS_fam"/>
    <property type="match status" value="1"/>
</dbReference>
<dbReference type="AlphaFoldDB" id="A0A4P8YEN1"/>
<accession>A0A4P8YEN1</accession>
<evidence type="ECO:0000313" key="3">
    <source>
        <dbReference type="EMBL" id="QCT19085.1"/>
    </source>
</evidence>
<gene>
    <name evidence="3" type="ORF">FEM41_05155</name>
</gene>
<reference evidence="3 4" key="1">
    <citation type="submission" date="2019-05" db="EMBL/GenBank/DDBJ databases">
        <title>Complete genome sequence of Izhakiella calystegiae KSNA2, an endophyte isolated from beach morning glory (Calystegia soldanella).</title>
        <authorList>
            <person name="Jiang L."/>
            <person name="Jeong J.C."/>
            <person name="Kim C.Y."/>
            <person name="Kim D.H."/>
            <person name="Kim S.W."/>
            <person name="Lee j."/>
        </authorList>
    </citation>
    <scope>NUCLEOTIDE SEQUENCE [LARGE SCALE GENOMIC DNA]</scope>
    <source>
        <strain evidence="3 4">KSNA2</strain>
    </source>
</reference>
<organism evidence="3 4">
    <name type="scientific">Jejubacter calystegiae</name>
    <dbReference type="NCBI Taxonomy" id="2579935"/>
    <lineage>
        <taxon>Bacteria</taxon>
        <taxon>Pseudomonadati</taxon>
        <taxon>Pseudomonadota</taxon>
        <taxon>Gammaproteobacteria</taxon>
        <taxon>Enterobacterales</taxon>
        <taxon>Enterobacteriaceae</taxon>
        <taxon>Jejubacter</taxon>
    </lineage>
</organism>
<feature type="signal peptide" evidence="2">
    <location>
        <begin position="1"/>
        <end position="21"/>
    </location>
</feature>
<feature type="chain" id="PRO_5020776297" description="Uncharacterized protein YicS" evidence="2">
    <location>
        <begin position="22"/>
        <end position="96"/>
    </location>
</feature>
<name>A0A4P8YEN1_9ENTR</name>
<dbReference type="InterPro" id="IPR048144">
    <property type="entry name" value="YicS_fam"/>
</dbReference>